<feature type="transmembrane region" description="Helical" evidence="8">
    <location>
        <begin position="326"/>
        <end position="348"/>
    </location>
</feature>
<feature type="domain" description="Glycosyltransferase RgtA/B/C/D-like" evidence="9">
    <location>
        <begin position="57"/>
        <end position="211"/>
    </location>
</feature>
<keyword evidence="5 8" id="KW-0812">Transmembrane</keyword>
<name>A0ABY5DT76_9ACTN</name>
<keyword evidence="11" id="KW-1185">Reference proteome</keyword>
<evidence type="ECO:0000256" key="1">
    <source>
        <dbReference type="ARBA" id="ARBA00004651"/>
    </source>
</evidence>
<feature type="transmembrane region" description="Helical" evidence="8">
    <location>
        <begin position="295"/>
        <end position="314"/>
    </location>
</feature>
<evidence type="ECO:0000256" key="8">
    <source>
        <dbReference type="SAM" id="Phobius"/>
    </source>
</evidence>
<evidence type="ECO:0000256" key="6">
    <source>
        <dbReference type="ARBA" id="ARBA00022989"/>
    </source>
</evidence>
<dbReference type="PANTHER" id="PTHR33908">
    <property type="entry name" value="MANNOSYLTRANSFERASE YKCB-RELATED"/>
    <property type="match status" value="1"/>
</dbReference>
<keyword evidence="2" id="KW-1003">Cell membrane</keyword>
<evidence type="ECO:0000259" key="9">
    <source>
        <dbReference type="Pfam" id="PF13231"/>
    </source>
</evidence>
<evidence type="ECO:0000256" key="7">
    <source>
        <dbReference type="ARBA" id="ARBA00023136"/>
    </source>
</evidence>
<evidence type="ECO:0000256" key="4">
    <source>
        <dbReference type="ARBA" id="ARBA00022679"/>
    </source>
</evidence>
<feature type="transmembrane region" description="Helical" evidence="8">
    <location>
        <begin position="239"/>
        <end position="259"/>
    </location>
</feature>
<evidence type="ECO:0000256" key="3">
    <source>
        <dbReference type="ARBA" id="ARBA00022676"/>
    </source>
</evidence>
<dbReference type="InterPro" id="IPR050297">
    <property type="entry name" value="LipidA_mod_glycosyltrf_83"/>
</dbReference>
<dbReference type="RefSeq" id="WP_254570605.1">
    <property type="nucleotide sequence ID" value="NZ_CP098502.1"/>
</dbReference>
<evidence type="ECO:0000313" key="10">
    <source>
        <dbReference type="EMBL" id="UTI63885.1"/>
    </source>
</evidence>
<dbReference type="Pfam" id="PF13231">
    <property type="entry name" value="PMT_2"/>
    <property type="match status" value="1"/>
</dbReference>
<keyword evidence="6 8" id="KW-1133">Transmembrane helix</keyword>
<protein>
    <submittedName>
        <fullName evidence="10">Glycosyltransferase family 39 protein</fullName>
    </submittedName>
</protein>
<keyword evidence="7 8" id="KW-0472">Membrane</keyword>
<dbReference type="PANTHER" id="PTHR33908:SF11">
    <property type="entry name" value="MEMBRANE PROTEIN"/>
    <property type="match status" value="1"/>
</dbReference>
<sequence>MTAAAPSVRTLPPFARGPVLAAMGVLAVLLLVFADRYGYNRDELYFRMLHPAWGYVDQPPLTPLLARASTHLADSPWALRLPAVASVPVVVLITPELGGDRPAQTLCAWGYALASAPLVFGHLFLTSSLDLLVWPAVALMIMRALLREDGRWWWAAGLVVGLATYNKLLVVALLLAIGAGVLLAGPRRALWQRDVAIGLLLAAAVGAPNVAYQLAHDLPQLRVGRALAEHNAAGVRVSMWPMLLVLLGPPQAWVCWRGLRGLWRDAGSRPVRGLALGFGVLLVLVFAMGSQNYYTAGYLAVLFAAGAVPVAAALRRSRAARRGLTALLGLNLVVAGTIALPVLPLSAFGSSPVPDINQGARDTVGWPRYVAQVRAVVGGLPAAAAGHVAIVTSNYGEAGAVARFGRDLPPVFSGQNALYDRARPPAGATVVVFVGEQGRSAARLFADGCHRAGTLENGVGVDTEEQGRIAVCGAPRGGWAAVWPRLHHLD</sequence>
<feature type="transmembrane region" description="Helical" evidence="8">
    <location>
        <begin position="271"/>
        <end position="289"/>
    </location>
</feature>
<gene>
    <name evidence="10" type="ORF">NBH00_21390</name>
</gene>
<comment type="subcellular location">
    <subcellularLocation>
        <location evidence="1">Cell membrane</location>
        <topology evidence="1">Multi-pass membrane protein</topology>
    </subcellularLocation>
</comment>
<keyword evidence="4" id="KW-0808">Transferase</keyword>
<accession>A0ABY5DT76</accession>
<proteinExistence type="predicted"/>
<feature type="transmembrane region" description="Helical" evidence="8">
    <location>
        <begin position="195"/>
        <end position="215"/>
    </location>
</feature>
<dbReference type="InterPro" id="IPR038731">
    <property type="entry name" value="RgtA/B/C-like"/>
</dbReference>
<feature type="transmembrane region" description="Helical" evidence="8">
    <location>
        <begin position="152"/>
        <end position="183"/>
    </location>
</feature>
<reference evidence="10 11" key="1">
    <citation type="submission" date="2022-06" db="EMBL/GenBank/DDBJ databases">
        <title>Paraconexibacter antarcticus.</title>
        <authorList>
            <person name="Kim C.S."/>
        </authorList>
    </citation>
    <scope>NUCLEOTIDE SEQUENCE [LARGE SCALE GENOMIC DNA]</scope>
    <source>
        <strain evidence="10 11">02-257</strain>
    </source>
</reference>
<evidence type="ECO:0000256" key="5">
    <source>
        <dbReference type="ARBA" id="ARBA00022692"/>
    </source>
</evidence>
<evidence type="ECO:0000256" key="2">
    <source>
        <dbReference type="ARBA" id="ARBA00022475"/>
    </source>
</evidence>
<organism evidence="10 11">
    <name type="scientific">Paraconexibacter antarcticus</name>
    <dbReference type="NCBI Taxonomy" id="2949664"/>
    <lineage>
        <taxon>Bacteria</taxon>
        <taxon>Bacillati</taxon>
        <taxon>Actinomycetota</taxon>
        <taxon>Thermoleophilia</taxon>
        <taxon>Solirubrobacterales</taxon>
        <taxon>Paraconexibacteraceae</taxon>
        <taxon>Paraconexibacter</taxon>
    </lineage>
</organism>
<dbReference type="EMBL" id="CP098502">
    <property type="protein sequence ID" value="UTI63885.1"/>
    <property type="molecule type" value="Genomic_DNA"/>
</dbReference>
<evidence type="ECO:0000313" key="11">
    <source>
        <dbReference type="Proteomes" id="UP001056035"/>
    </source>
</evidence>
<keyword evidence="3" id="KW-0328">Glycosyltransferase</keyword>
<dbReference type="Proteomes" id="UP001056035">
    <property type="component" value="Chromosome"/>
</dbReference>